<dbReference type="Proteomes" id="UP000260351">
    <property type="component" value="Unassembled WGS sequence"/>
</dbReference>
<evidence type="ECO:0000256" key="3">
    <source>
        <dbReference type="ARBA" id="ARBA00022989"/>
    </source>
</evidence>
<evidence type="ECO:0000259" key="6">
    <source>
        <dbReference type="Pfam" id="PF06803"/>
    </source>
</evidence>
<feature type="domain" description="DUF1232" evidence="6">
    <location>
        <begin position="86"/>
        <end position="116"/>
    </location>
</feature>
<accession>A0A3E1K4Y5</accession>
<comment type="caution">
    <text evidence="7">The sequence shown here is derived from an EMBL/GenBank/DDBJ whole genome shotgun (WGS) entry which is preliminary data.</text>
</comment>
<feature type="region of interest" description="Disordered" evidence="5">
    <location>
        <begin position="168"/>
        <end position="189"/>
    </location>
</feature>
<dbReference type="Pfam" id="PF06803">
    <property type="entry name" value="DUF1232"/>
    <property type="match status" value="1"/>
</dbReference>
<dbReference type="OrthoDB" id="9813247at2"/>
<keyword evidence="2" id="KW-0812">Transmembrane</keyword>
<dbReference type="InterPro" id="IPR010652">
    <property type="entry name" value="DUF1232"/>
</dbReference>
<evidence type="ECO:0000313" key="8">
    <source>
        <dbReference type="Proteomes" id="UP000260351"/>
    </source>
</evidence>
<protein>
    <submittedName>
        <fullName evidence="7">DUF1232 domain-containing protein</fullName>
    </submittedName>
</protein>
<dbReference type="AlphaFoldDB" id="A0A3E1K4Y5"/>
<gene>
    <name evidence="7" type="ORF">DZC52_14595</name>
</gene>
<keyword evidence="4" id="KW-0472">Membrane</keyword>
<sequence>MSLRITLDFSEKDLERFRDMARKAMDTTRDQEPKQIIAGARKLIEEASGRGKSSEFVRGRLDMLRMLIDMLEDEGWGMQEVGRQRVLAALAYFNDPHDLIPDNIPGLGFLDDAIMIELMTRELKPEIEAYQDFVKYRDAEAQRRGMKPEELNRSDFLKSREQALLSRMRRRRRRVRGGGGGGKSPISLF</sequence>
<organism evidence="7 8">
    <name type="scientific">Wenzhouxiangella sediminis</name>
    <dbReference type="NCBI Taxonomy" id="1792836"/>
    <lineage>
        <taxon>Bacteria</taxon>
        <taxon>Pseudomonadati</taxon>
        <taxon>Pseudomonadota</taxon>
        <taxon>Gammaproteobacteria</taxon>
        <taxon>Chromatiales</taxon>
        <taxon>Wenzhouxiangellaceae</taxon>
        <taxon>Wenzhouxiangella</taxon>
    </lineage>
</organism>
<reference evidence="7 8" key="1">
    <citation type="submission" date="2018-08" db="EMBL/GenBank/DDBJ databases">
        <title>Wenzhouxiangella salilacus sp. nov., a novel bacterium isolated from a saline lake in Xinjiang Province, China.</title>
        <authorList>
            <person name="Han S."/>
        </authorList>
    </citation>
    <scope>NUCLEOTIDE SEQUENCE [LARGE SCALE GENOMIC DNA]</scope>
    <source>
        <strain evidence="7 8">XDB06</strain>
    </source>
</reference>
<proteinExistence type="predicted"/>
<dbReference type="GO" id="GO:0012505">
    <property type="term" value="C:endomembrane system"/>
    <property type="evidence" value="ECO:0007669"/>
    <property type="project" value="UniProtKB-SubCell"/>
</dbReference>
<comment type="subcellular location">
    <subcellularLocation>
        <location evidence="1">Endomembrane system</location>
        <topology evidence="1">Multi-pass membrane protein</topology>
    </subcellularLocation>
</comment>
<evidence type="ECO:0000256" key="4">
    <source>
        <dbReference type="ARBA" id="ARBA00023136"/>
    </source>
</evidence>
<name>A0A3E1K4Y5_9GAMM</name>
<evidence type="ECO:0000256" key="5">
    <source>
        <dbReference type="SAM" id="MobiDB-lite"/>
    </source>
</evidence>
<evidence type="ECO:0000256" key="1">
    <source>
        <dbReference type="ARBA" id="ARBA00004127"/>
    </source>
</evidence>
<keyword evidence="3" id="KW-1133">Transmembrane helix</keyword>
<evidence type="ECO:0000256" key="2">
    <source>
        <dbReference type="ARBA" id="ARBA00022692"/>
    </source>
</evidence>
<evidence type="ECO:0000313" key="7">
    <source>
        <dbReference type="EMBL" id="RFF29081.1"/>
    </source>
</evidence>
<keyword evidence="8" id="KW-1185">Reference proteome</keyword>
<dbReference type="EMBL" id="QUZK01000052">
    <property type="protein sequence ID" value="RFF29081.1"/>
    <property type="molecule type" value="Genomic_DNA"/>
</dbReference>
<dbReference type="RefSeq" id="WP_116651887.1">
    <property type="nucleotide sequence ID" value="NZ_QUZK01000052.1"/>
</dbReference>